<dbReference type="EMBL" id="MTZU01000042">
    <property type="protein sequence ID" value="PCE31585.1"/>
    <property type="molecule type" value="Genomic_DNA"/>
</dbReference>
<protein>
    <submittedName>
        <fullName evidence="1">Uncharacterized protein</fullName>
    </submittedName>
</protein>
<sequence length="64" mass="7436">MKTRSSHRQLCRPAPCRTRLKAKRRLPKRLFDPFFETVDATRRGLPGGFFFFAPRRLAAAIETS</sequence>
<reference evidence="1 2" key="1">
    <citation type="submission" date="2017-01" db="EMBL/GenBank/DDBJ databases">
        <title>Whole-Genome Shotgun Sequencing of Two beta-Proteobacterial Species in Search of the Bulgecin Biosynthetic Cluster.</title>
        <authorList>
            <person name="Horsman M.E."/>
            <person name="Marous D.R."/>
            <person name="Li R."/>
            <person name="Oliver R.A."/>
            <person name="Byun B."/>
            <person name="Emrich S.J."/>
            <person name="Boggess B."/>
            <person name="Townsend C.A."/>
            <person name="Mobashery S."/>
        </authorList>
    </citation>
    <scope>NUCLEOTIDE SEQUENCE [LARGE SCALE GENOMIC DNA]</scope>
    <source>
        <strain evidence="1 2">ATCC 31433</strain>
    </source>
</reference>
<name>A0A2A4FEM1_9BURK</name>
<evidence type="ECO:0000313" key="2">
    <source>
        <dbReference type="Proteomes" id="UP000217994"/>
    </source>
</evidence>
<dbReference type="Proteomes" id="UP000217994">
    <property type="component" value="Unassembled WGS sequence"/>
</dbReference>
<proteinExistence type="predicted"/>
<accession>A0A2A4FEM1</accession>
<evidence type="ECO:0000313" key="1">
    <source>
        <dbReference type="EMBL" id="PCE31585.1"/>
    </source>
</evidence>
<gene>
    <name evidence="1" type="ORF">BZL54_15065</name>
</gene>
<comment type="caution">
    <text evidence="1">The sequence shown here is derived from an EMBL/GenBank/DDBJ whole genome shotgun (WGS) entry which is preliminary data.</text>
</comment>
<dbReference type="AlphaFoldDB" id="A0A2A4FEM1"/>
<organism evidence="1 2">
    <name type="scientific">Burkholderia ubonensis subsp. mesacidophila</name>
    <dbReference type="NCBI Taxonomy" id="265293"/>
    <lineage>
        <taxon>Bacteria</taxon>
        <taxon>Pseudomonadati</taxon>
        <taxon>Pseudomonadota</taxon>
        <taxon>Betaproteobacteria</taxon>
        <taxon>Burkholderiales</taxon>
        <taxon>Burkholderiaceae</taxon>
        <taxon>Burkholderia</taxon>
        <taxon>Burkholderia cepacia complex</taxon>
    </lineage>
</organism>